<comment type="caution">
    <text evidence="6">The sequence shown here is derived from an EMBL/GenBank/DDBJ whole genome shotgun (WGS) entry which is preliminary data.</text>
</comment>
<dbReference type="SUPFAM" id="SSF53822">
    <property type="entry name" value="Periplasmic binding protein-like I"/>
    <property type="match status" value="1"/>
</dbReference>
<comment type="similarity">
    <text evidence="2">Belongs to the bacterial solute-binding protein 2 family.</text>
</comment>
<evidence type="ECO:0000313" key="7">
    <source>
        <dbReference type="Proteomes" id="UP000275395"/>
    </source>
</evidence>
<gene>
    <name evidence="6" type="ORF">D9V30_12375</name>
</gene>
<dbReference type="AlphaFoldDB" id="A0A3L6ZIQ5"/>
<proteinExistence type="inferred from homology"/>
<dbReference type="Pfam" id="PF13407">
    <property type="entry name" value="Peripla_BP_4"/>
    <property type="match status" value="1"/>
</dbReference>
<evidence type="ECO:0000256" key="3">
    <source>
        <dbReference type="ARBA" id="ARBA00022729"/>
    </source>
</evidence>
<dbReference type="InterPro" id="IPR028082">
    <property type="entry name" value="Peripla_BP_I"/>
</dbReference>
<dbReference type="PROSITE" id="PS51257">
    <property type="entry name" value="PROKAR_LIPOPROTEIN"/>
    <property type="match status" value="1"/>
</dbReference>
<feature type="chain" id="PRO_5038633240" evidence="4">
    <location>
        <begin position="30"/>
        <end position="370"/>
    </location>
</feature>
<dbReference type="PANTHER" id="PTHR46847">
    <property type="entry name" value="D-ALLOSE-BINDING PERIPLASMIC PROTEIN-RELATED"/>
    <property type="match status" value="1"/>
</dbReference>
<feature type="domain" description="Periplasmic binding protein" evidence="5">
    <location>
        <begin position="59"/>
        <end position="312"/>
    </location>
</feature>
<name>A0A3L6ZIQ5_9MICO</name>
<dbReference type="InterPro" id="IPR025997">
    <property type="entry name" value="SBP_2_dom"/>
</dbReference>
<evidence type="ECO:0000256" key="1">
    <source>
        <dbReference type="ARBA" id="ARBA00004196"/>
    </source>
</evidence>
<sequence length="370" mass="38848">MKRIRRRSTQMRFTKAVTAVAAGAVVALALTSCSGGTDTADGGSKGEIWYSTKNSTELVHVAMAEGVTGAADMLGYSGQVTVAEADASKQNDQMNNLVQNIAPAAIVLNPYDSESVSDVIERANTADIPIAVIDNKANNATVDVSVLFDSVESGKKAGEEAIRLLEEKNGEPKGVVVNLYGELVSQVFKERSEGFESVIKEYPDVELISVLGAPEADVATSALNNVIADAKSSGKTIDLINTPTDTATLGAIESLKTNNMWAKAGEDDHVAFISHDGLGEVLDLVEEGYIDVEVVIDVFGVGGIATEVLNAYPIAGEEVPTSGTFTPEGKYLNTEVTFTEGDSGPTIMLDPVVVTADDADNPLIWGNSEG</sequence>
<comment type="subcellular location">
    <subcellularLocation>
        <location evidence="1">Cell envelope</location>
    </subcellularLocation>
</comment>
<keyword evidence="3 4" id="KW-0732">Signal</keyword>
<evidence type="ECO:0000256" key="4">
    <source>
        <dbReference type="SAM" id="SignalP"/>
    </source>
</evidence>
<evidence type="ECO:0000256" key="2">
    <source>
        <dbReference type="ARBA" id="ARBA00007639"/>
    </source>
</evidence>
<dbReference type="CDD" id="cd01536">
    <property type="entry name" value="PBP1_ABC_sugar_binding-like"/>
    <property type="match status" value="1"/>
</dbReference>
<dbReference type="PANTHER" id="PTHR46847:SF1">
    <property type="entry name" value="D-ALLOSE-BINDING PERIPLASMIC PROTEIN-RELATED"/>
    <property type="match status" value="1"/>
</dbReference>
<protein>
    <submittedName>
        <fullName evidence="6">Sugar ABC transporter substrate-binding protein</fullName>
    </submittedName>
</protein>
<feature type="signal peptide" evidence="4">
    <location>
        <begin position="1"/>
        <end position="29"/>
    </location>
</feature>
<dbReference type="GO" id="GO:0030246">
    <property type="term" value="F:carbohydrate binding"/>
    <property type="evidence" value="ECO:0007669"/>
    <property type="project" value="UniProtKB-ARBA"/>
</dbReference>
<evidence type="ECO:0000313" key="6">
    <source>
        <dbReference type="EMBL" id="RLP67924.1"/>
    </source>
</evidence>
<dbReference type="GO" id="GO:0030313">
    <property type="term" value="C:cell envelope"/>
    <property type="evidence" value="ECO:0007669"/>
    <property type="project" value="UniProtKB-SubCell"/>
</dbReference>
<organism evidence="6 7">
    <name type="scientific">Mycetocola reblochoni</name>
    <dbReference type="NCBI Taxonomy" id="331618"/>
    <lineage>
        <taxon>Bacteria</taxon>
        <taxon>Bacillati</taxon>
        <taxon>Actinomycetota</taxon>
        <taxon>Actinomycetes</taxon>
        <taxon>Micrococcales</taxon>
        <taxon>Microbacteriaceae</taxon>
        <taxon>Mycetocola</taxon>
    </lineage>
</organism>
<accession>A0A3L6ZIQ5</accession>
<dbReference type="EMBL" id="RCUW01000013">
    <property type="protein sequence ID" value="RLP67924.1"/>
    <property type="molecule type" value="Genomic_DNA"/>
</dbReference>
<evidence type="ECO:0000259" key="5">
    <source>
        <dbReference type="Pfam" id="PF13407"/>
    </source>
</evidence>
<reference evidence="6 7" key="1">
    <citation type="submission" date="2018-10" db="EMBL/GenBank/DDBJ databases">
        <authorList>
            <person name="Li J."/>
        </authorList>
    </citation>
    <scope>NUCLEOTIDE SEQUENCE [LARGE SCALE GENOMIC DNA]</scope>
    <source>
        <strain evidence="6 7">JCM 30549</strain>
    </source>
</reference>
<dbReference type="Proteomes" id="UP000275395">
    <property type="component" value="Unassembled WGS sequence"/>
</dbReference>
<dbReference type="Gene3D" id="3.40.50.2300">
    <property type="match status" value="2"/>
</dbReference>